<sequence length="501" mass="51853">MPARLTTRAQVNGYRFLLRRLEHALIRRDSRMIHDPMRSQVRAMLVGFVICVLLVGACAALAIFKPSPSLGNSTIIASQSSGALYVRFNNELHPVLNLASARLIAGKPDNPAKVKDSDLGSLPAGPTLGIIGAPASIAKADDLSRSDWSVCDSQTRSGDDAAPFRTETVVLSSVPALNADIGVAPAGSAAITEDSDGHHFLLYDGKRAPIDPTDPVLINALKITDASMIRASAGLLKSFRPVAPIRPIVIPDAGRRSSLSFPEPVEIGSIVKSVESGGTRQYVVLSDGLAPVSDATADIIRYSNAGLLGDAIEMPPAALNSLPQSAALPVDTTDYPSQVPRYTLGGYSTICTHWSAPSLSQSPTVEILVGNRLPIGENAQPSALVSADGDGPAVDAAYIPPGTGEYVQAAGEGRVAGQLFYISDTGLRYPIPDPKTADALGVSGVRSADGKQTLPQLAPWNVVSLLPAGPTLSTDAALIAHGGYDGNTGAVPTSPSAAAGG</sequence>
<evidence type="ECO:0000256" key="4">
    <source>
        <dbReference type="ARBA" id="ARBA00022692"/>
    </source>
</evidence>
<dbReference type="GO" id="GO:0005524">
    <property type="term" value="F:ATP binding"/>
    <property type="evidence" value="ECO:0007669"/>
    <property type="project" value="UniProtKB-KW"/>
</dbReference>
<feature type="transmembrane region" description="Helical" evidence="10">
    <location>
        <begin position="41"/>
        <end position="64"/>
    </location>
</feature>
<keyword evidence="9 10" id="KW-0472">Membrane</keyword>
<dbReference type="PANTHER" id="PTHR40765">
    <property type="entry name" value="ESX-2 SECRETION SYSTEM ATPASE ECCB2"/>
    <property type="match status" value="1"/>
</dbReference>
<accession>A0A3N4G5D6</accession>
<evidence type="ECO:0000256" key="6">
    <source>
        <dbReference type="ARBA" id="ARBA00022801"/>
    </source>
</evidence>
<proteinExistence type="inferred from homology"/>
<keyword evidence="5" id="KW-0547">Nucleotide-binding</keyword>
<evidence type="ECO:0000256" key="3">
    <source>
        <dbReference type="ARBA" id="ARBA00022475"/>
    </source>
</evidence>
<evidence type="ECO:0000256" key="5">
    <source>
        <dbReference type="ARBA" id="ARBA00022741"/>
    </source>
</evidence>
<dbReference type="OrthoDB" id="3847604at2"/>
<gene>
    <name evidence="11" type="primary">eccB</name>
    <name evidence="11" type="ORF">EF294_16880</name>
</gene>
<evidence type="ECO:0000256" key="8">
    <source>
        <dbReference type="ARBA" id="ARBA00022989"/>
    </source>
</evidence>
<name>A0A3N4G5D6_9ACTN</name>
<comment type="caution">
    <text evidence="11">The sequence shown here is derived from an EMBL/GenBank/DDBJ whole genome shotgun (WGS) entry which is preliminary data.</text>
</comment>
<keyword evidence="6" id="KW-0378">Hydrolase</keyword>
<protein>
    <submittedName>
        <fullName evidence="11">Type VII secretion protein EccB</fullName>
    </submittedName>
</protein>
<dbReference type="InterPro" id="IPR042485">
    <property type="entry name" value="T7SS_EccB_R3"/>
</dbReference>
<dbReference type="Gene3D" id="3.30.2390.20">
    <property type="entry name" value="Type VII secretion system EccB, repeat 1 domain"/>
    <property type="match status" value="1"/>
</dbReference>
<keyword evidence="4 10" id="KW-0812">Transmembrane</keyword>
<keyword evidence="12" id="KW-1185">Reference proteome</keyword>
<dbReference type="Proteomes" id="UP000267536">
    <property type="component" value="Unassembled WGS sequence"/>
</dbReference>
<dbReference type="EMBL" id="RKMH01000013">
    <property type="protein sequence ID" value="RPA58072.1"/>
    <property type="molecule type" value="Genomic_DNA"/>
</dbReference>
<comment type="similarity">
    <text evidence="2">Belongs to the EccB family.</text>
</comment>
<keyword evidence="3" id="KW-1003">Cell membrane</keyword>
<evidence type="ECO:0000256" key="7">
    <source>
        <dbReference type="ARBA" id="ARBA00022840"/>
    </source>
</evidence>
<evidence type="ECO:0000256" key="2">
    <source>
        <dbReference type="ARBA" id="ARBA00008149"/>
    </source>
</evidence>
<evidence type="ECO:0000256" key="10">
    <source>
        <dbReference type="SAM" id="Phobius"/>
    </source>
</evidence>
<dbReference type="Pfam" id="PF05108">
    <property type="entry name" value="T7SS_ESX1_EccB"/>
    <property type="match status" value="1"/>
</dbReference>
<keyword evidence="8 10" id="KW-1133">Transmembrane helix</keyword>
<dbReference type="GO" id="GO:0005576">
    <property type="term" value="C:extracellular region"/>
    <property type="evidence" value="ECO:0007669"/>
    <property type="project" value="TreeGrafter"/>
</dbReference>
<dbReference type="InterPro" id="IPR007795">
    <property type="entry name" value="T7SS_EccB"/>
</dbReference>
<evidence type="ECO:0000256" key="1">
    <source>
        <dbReference type="ARBA" id="ARBA00004162"/>
    </source>
</evidence>
<evidence type="ECO:0000256" key="9">
    <source>
        <dbReference type="ARBA" id="ARBA00023136"/>
    </source>
</evidence>
<organism evidence="11 12">
    <name type="scientific">Gordonia oryzae</name>
    <dbReference type="NCBI Taxonomy" id="2487349"/>
    <lineage>
        <taxon>Bacteria</taxon>
        <taxon>Bacillati</taxon>
        <taxon>Actinomycetota</taxon>
        <taxon>Actinomycetes</taxon>
        <taxon>Mycobacteriales</taxon>
        <taxon>Gordoniaceae</taxon>
        <taxon>Gordonia</taxon>
    </lineage>
</organism>
<evidence type="ECO:0000313" key="11">
    <source>
        <dbReference type="EMBL" id="RPA58072.1"/>
    </source>
</evidence>
<dbReference type="GO" id="GO:0016787">
    <property type="term" value="F:hydrolase activity"/>
    <property type="evidence" value="ECO:0007669"/>
    <property type="project" value="UniProtKB-KW"/>
</dbReference>
<evidence type="ECO:0000313" key="12">
    <source>
        <dbReference type="Proteomes" id="UP000267536"/>
    </source>
</evidence>
<dbReference type="PANTHER" id="PTHR40765:SF2">
    <property type="entry name" value="ESX-2 SECRETION SYSTEM ATPASE ECCB2"/>
    <property type="match status" value="1"/>
</dbReference>
<dbReference type="InterPro" id="IPR044857">
    <property type="entry name" value="T7SS_EccB_R1"/>
</dbReference>
<dbReference type="GO" id="GO:0005886">
    <property type="term" value="C:plasma membrane"/>
    <property type="evidence" value="ECO:0007669"/>
    <property type="project" value="UniProtKB-SubCell"/>
</dbReference>
<dbReference type="NCBIfam" id="TIGR03919">
    <property type="entry name" value="T7SS_EccB"/>
    <property type="match status" value="1"/>
</dbReference>
<comment type="subcellular location">
    <subcellularLocation>
        <location evidence="1">Cell membrane</location>
        <topology evidence="1">Single-pass membrane protein</topology>
    </subcellularLocation>
</comment>
<reference evidence="11 12" key="1">
    <citation type="submission" date="2018-11" db="EMBL/GenBank/DDBJ databases">
        <title>Draft genome sequence of Gordonia sp. RS15-1S isolated from rice stems.</title>
        <authorList>
            <person name="Muangham S."/>
        </authorList>
    </citation>
    <scope>NUCLEOTIDE SEQUENCE [LARGE SCALE GENOMIC DNA]</scope>
    <source>
        <strain evidence="11 12">RS15-1S</strain>
    </source>
</reference>
<dbReference type="AlphaFoldDB" id="A0A3N4G5D6"/>
<dbReference type="RefSeq" id="WP_123932101.1">
    <property type="nucleotide sequence ID" value="NZ_JBPSDP010000013.1"/>
</dbReference>
<keyword evidence="7" id="KW-0067">ATP-binding</keyword>
<dbReference type="Gene3D" id="2.40.50.910">
    <property type="entry name" value="Type VII secretion system EccB, repeat 3 domain"/>
    <property type="match status" value="1"/>
</dbReference>